<feature type="chain" id="PRO_5009111286" evidence="2">
    <location>
        <begin position="33"/>
        <end position="281"/>
    </location>
</feature>
<evidence type="ECO:0000313" key="5">
    <source>
        <dbReference type="Proteomes" id="UP000000559"/>
    </source>
</evidence>
<dbReference type="EMBL" id="CP017630">
    <property type="protein sequence ID" value="AOW31649.1"/>
    <property type="molecule type" value="Genomic_DNA"/>
</dbReference>
<dbReference type="eggNOG" id="ENOG502RY6S">
    <property type="taxonomic scope" value="Eukaryota"/>
</dbReference>
<evidence type="ECO:0000313" key="4">
    <source>
        <dbReference type="EMBL" id="AOW31649.1"/>
    </source>
</evidence>
<dbReference type="GeneID" id="3638924"/>
<dbReference type="CGD" id="CAL0000183549">
    <property type="gene designation" value="orf19.7568"/>
</dbReference>
<proteinExistence type="predicted"/>
<protein>
    <submittedName>
        <fullName evidence="4">Uncharacterized protein</fullName>
    </submittedName>
</protein>
<accession>A0A1D8PU41</accession>
<feature type="region of interest" description="Disordered" evidence="1">
    <location>
        <begin position="36"/>
        <end position="67"/>
    </location>
</feature>
<reference evidence="4 5" key="1">
    <citation type="journal article" date="2004" name="Proc. Natl. Acad. Sci. U.S.A.">
        <title>The diploid genome sequence of Candida albicans.</title>
        <authorList>
            <person name="Jones T."/>
            <person name="Federspiel N.A."/>
            <person name="Chibana H."/>
            <person name="Dungan J."/>
            <person name="Kalman S."/>
            <person name="Magee B.B."/>
            <person name="Newport G."/>
            <person name="Thorstenson Y.R."/>
            <person name="Agabian N."/>
            <person name="Magee P.T."/>
            <person name="Davis R.W."/>
            <person name="Scherer S."/>
        </authorList>
    </citation>
    <scope>NUCLEOTIDE SEQUENCE [LARGE SCALE GENOMIC DNA]</scope>
    <source>
        <strain evidence="5">SC5314 / ATCC MYA-2876</strain>
    </source>
</reference>
<name>A0A1D8PU41_CANAL</name>
<feature type="compositionally biased region" description="Low complexity" evidence="1">
    <location>
        <begin position="36"/>
        <end position="45"/>
    </location>
</feature>
<evidence type="ECO:0000313" key="3">
    <source>
        <dbReference type="CGD" id="CAL0000183549"/>
    </source>
</evidence>
<evidence type="ECO:0000256" key="1">
    <source>
        <dbReference type="SAM" id="MobiDB-lite"/>
    </source>
</evidence>
<dbReference type="FunCoup" id="A0A1D8PU41">
    <property type="interactions" value="107"/>
</dbReference>
<keyword evidence="5" id="KW-1185">Reference proteome</keyword>
<dbReference type="OMA" id="HIETYPI"/>
<dbReference type="RefSeq" id="XP_719330.1">
    <property type="nucleotide sequence ID" value="XM_714237.1"/>
</dbReference>
<reference evidence="4 5" key="3">
    <citation type="journal article" date="2013" name="Genome Biol.">
        <title>Assembly of a phased diploid Candida albicans genome facilitates allele-specific measurements and provides a simple model for repeat and indel structure.</title>
        <authorList>
            <person name="Muzzey D."/>
            <person name="Schwartz K."/>
            <person name="Weissman J.S."/>
            <person name="Sherlock G."/>
        </authorList>
    </citation>
    <scope>NUCLEOTIDE SEQUENCE [LARGE SCALE GENOMIC DNA]</scope>
    <source>
        <strain evidence="5">SC5314 / ATCC MYA-2876</strain>
    </source>
</reference>
<dbReference type="InParanoid" id="A0A1D8PU41"/>
<dbReference type="KEGG" id="cal:CAALFM_CR09940WA"/>
<feature type="compositionally biased region" description="Basic and acidic residues" evidence="1">
    <location>
        <begin position="259"/>
        <end position="281"/>
    </location>
</feature>
<dbReference type="VEuPathDB" id="FungiDB:CR_09940W_A"/>
<feature type="region of interest" description="Disordered" evidence="1">
    <location>
        <begin position="256"/>
        <end position="281"/>
    </location>
</feature>
<keyword evidence="2" id="KW-0732">Signal</keyword>
<dbReference type="AlphaFoldDB" id="A0A1D8PU41"/>
<dbReference type="Pfam" id="PF17316">
    <property type="entry name" value="Perilipin_2"/>
    <property type="match status" value="1"/>
</dbReference>
<gene>
    <name evidence="4" type="ordered locus">CAALFM_CR09940WA</name>
    <name evidence="3" type="ordered locus">orf19.7568</name>
</gene>
<organism evidence="4 5">
    <name type="scientific">Candida albicans (strain SC5314 / ATCC MYA-2876)</name>
    <name type="common">Yeast</name>
    <dbReference type="NCBI Taxonomy" id="237561"/>
    <lineage>
        <taxon>Eukaryota</taxon>
        <taxon>Fungi</taxon>
        <taxon>Dikarya</taxon>
        <taxon>Ascomycota</taxon>
        <taxon>Saccharomycotina</taxon>
        <taxon>Pichiomycetes</taxon>
        <taxon>Debaryomycetaceae</taxon>
        <taxon>Candida/Lodderomyces clade</taxon>
        <taxon>Candida</taxon>
    </lineage>
</organism>
<sequence length="281" mass="31182">MASIPELLSFLLLVCFLTVLDILRSLITIMSANNNNNNNHNNNSNALQNPVSPKPTEGNSKQESENTVTNELPTFQHLKHYPLVNSTKSAIELIPLSKSVFSIMGNSFSFVRSYQPMKYIVGRSDTLTNRALDEIDKWLPSLQTVEVQDITTPITKPVNDTVETVQNTITAVNGSVNKNFVDPTKSALGSVKEEFQNHVYDAEGKGIISSQADPMVAPLNHTLEQFVDNHFPNTKKVPTEGHASEISRTFKIVGNLISRGEKEKEKEKESSDKSKPEKTKS</sequence>
<reference evidence="4 5" key="2">
    <citation type="journal article" date="2007" name="Genome Biol.">
        <title>Assembly of the Candida albicans genome into sixteen supercontigs aligned on the eight chromosomes.</title>
        <authorList>
            <person name="van het Hoog M."/>
            <person name="Rast T.J."/>
            <person name="Martchenko M."/>
            <person name="Grindle S."/>
            <person name="Dignard D."/>
            <person name="Hogues H."/>
            <person name="Cuomo C."/>
            <person name="Berriman M."/>
            <person name="Scherer S."/>
            <person name="Magee B.B."/>
            <person name="Whiteway M."/>
            <person name="Chibana H."/>
            <person name="Nantel A."/>
            <person name="Magee P.T."/>
        </authorList>
    </citation>
    <scope>GENOME REANNOTATION</scope>
    <source>
        <strain evidence="5">SC5314 / ATCC MYA-2876</strain>
    </source>
</reference>
<feature type="compositionally biased region" description="Polar residues" evidence="1">
    <location>
        <begin position="46"/>
        <end position="67"/>
    </location>
</feature>
<feature type="signal peptide" evidence="2">
    <location>
        <begin position="1"/>
        <end position="32"/>
    </location>
</feature>
<dbReference type="Proteomes" id="UP000000559">
    <property type="component" value="Chromosome R"/>
</dbReference>
<evidence type="ECO:0000256" key="2">
    <source>
        <dbReference type="SAM" id="SignalP"/>
    </source>
</evidence>
<dbReference type="OrthoDB" id="376826at2759"/>